<evidence type="ECO:0000313" key="5">
    <source>
        <dbReference type="EMBL" id="KAD4060237.1"/>
    </source>
</evidence>
<feature type="domain" description="Purine catabolism PurC-like" evidence="2">
    <location>
        <begin position="19"/>
        <end position="120"/>
    </location>
</feature>
<evidence type="ECO:0000259" key="4">
    <source>
        <dbReference type="Pfam" id="PF17853"/>
    </source>
</evidence>
<dbReference type="Pfam" id="PF17853">
    <property type="entry name" value="GGDEF_2"/>
    <property type="match status" value="1"/>
</dbReference>
<evidence type="ECO:0000313" key="6">
    <source>
        <dbReference type="Proteomes" id="UP000326852"/>
    </source>
</evidence>
<dbReference type="InterPro" id="IPR041522">
    <property type="entry name" value="CdaR_GGDEF"/>
</dbReference>
<dbReference type="Proteomes" id="UP000326852">
    <property type="component" value="Unassembled WGS sequence"/>
</dbReference>
<sequence length="469" mass="49596">MSITLSDLLAARGLELTRHGTSALSDDPIQWVAVTELEDPAPFLGGGEVVLTTGLRHRSTAAQRRFVESVKRAGALGIGFGTGLSHDTVPVPLLAEADRLGVPVFEVPYSTPFMALGKLVADSLSADHLTQLHQLLSAHQVLAEALLSGKGLPRLLAELAHLVKADVALFQYGAPVFATSEPDASWRRIPVPTGLRDRCTLAIAEPSVQPDIVAYAQSLIGVELSNQAARRASSRAVTGQLVGDVVNGLLTGQEAAARLQAAGIDADRRQSVLLVEVASGQIRTLPALPLPTEFSGFPSAIHDKRLALMVSAAEAGGLASRLSAYLFDAGLTAKVGIGGSYTEPAGLRWSFYEAREALRNGAPVNEPERLNLTSLLMASRDVPLTDLAAEALDPLAAFDTKHGAHLIPTLDAYLLLNGSVAAVAADLGLHRNTVRYRLAQIAELTGYDPTVTADRVHLYLALNVRRLGS</sequence>
<dbReference type="PANTHER" id="PTHR33744:SF7">
    <property type="entry name" value="PUCR FAMILY TRANSCRIPTIONAL REGULATOR"/>
    <property type="match status" value="1"/>
</dbReference>
<dbReference type="AlphaFoldDB" id="A0A5N6MTF9"/>
<dbReference type="InterPro" id="IPR051448">
    <property type="entry name" value="CdaR-like_regulators"/>
</dbReference>
<proteinExistence type="inferred from homology"/>
<comment type="caution">
    <text evidence="5">The sequence shown here is derived from an EMBL/GenBank/DDBJ whole genome shotgun (WGS) entry which is preliminary data.</text>
</comment>
<comment type="similarity">
    <text evidence="1">Belongs to the CdaR family.</text>
</comment>
<reference evidence="5 6" key="1">
    <citation type="submission" date="2019-08" db="EMBL/GenBank/DDBJ databases">
        <title>Arthrobacter sp. nov., isolated from plateau pika and Tibetan wild ass.</title>
        <authorList>
            <person name="Ge Y."/>
        </authorList>
    </citation>
    <scope>NUCLEOTIDE SEQUENCE [LARGE SCALE GENOMIC DNA]</scope>
    <source>
        <strain evidence="5 6">785</strain>
    </source>
</reference>
<dbReference type="InterPro" id="IPR025736">
    <property type="entry name" value="PucR_C-HTH_dom"/>
</dbReference>
<feature type="domain" description="CdaR GGDEF-like" evidence="4">
    <location>
        <begin position="253"/>
        <end position="359"/>
    </location>
</feature>
<dbReference type="Gene3D" id="1.10.10.2840">
    <property type="entry name" value="PucR C-terminal helix-turn-helix domain"/>
    <property type="match status" value="1"/>
</dbReference>
<dbReference type="Pfam" id="PF13556">
    <property type="entry name" value="HTH_30"/>
    <property type="match status" value="1"/>
</dbReference>
<organism evidence="5 6">
    <name type="scientific">Arthrobacter yangruifuii</name>
    <dbReference type="NCBI Taxonomy" id="2606616"/>
    <lineage>
        <taxon>Bacteria</taxon>
        <taxon>Bacillati</taxon>
        <taxon>Actinomycetota</taxon>
        <taxon>Actinomycetes</taxon>
        <taxon>Micrococcales</taxon>
        <taxon>Micrococcaceae</taxon>
        <taxon>Arthrobacter</taxon>
    </lineage>
</organism>
<dbReference type="InterPro" id="IPR042070">
    <property type="entry name" value="PucR_C-HTH_sf"/>
</dbReference>
<gene>
    <name evidence="5" type="ORF">GD627_04060</name>
</gene>
<dbReference type="Pfam" id="PF07905">
    <property type="entry name" value="PucR"/>
    <property type="match status" value="1"/>
</dbReference>
<evidence type="ECO:0000259" key="3">
    <source>
        <dbReference type="Pfam" id="PF13556"/>
    </source>
</evidence>
<protein>
    <submittedName>
        <fullName evidence="5">PucR family transcriptional regulator</fullName>
    </submittedName>
</protein>
<evidence type="ECO:0000256" key="1">
    <source>
        <dbReference type="ARBA" id="ARBA00006754"/>
    </source>
</evidence>
<dbReference type="RefSeq" id="WP_152271441.1">
    <property type="nucleotide sequence ID" value="NZ_VTFX01000001.1"/>
</dbReference>
<dbReference type="InterPro" id="IPR012914">
    <property type="entry name" value="PucR_dom"/>
</dbReference>
<keyword evidence="6" id="KW-1185">Reference proteome</keyword>
<name>A0A5N6MTF9_9MICC</name>
<accession>A0A5N6MTF9</accession>
<evidence type="ECO:0000259" key="2">
    <source>
        <dbReference type="Pfam" id="PF07905"/>
    </source>
</evidence>
<feature type="domain" description="PucR C-terminal helix-turn-helix" evidence="3">
    <location>
        <begin position="406"/>
        <end position="463"/>
    </location>
</feature>
<dbReference type="EMBL" id="VTFX01000001">
    <property type="protein sequence ID" value="KAD4060237.1"/>
    <property type="molecule type" value="Genomic_DNA"/>
</dbReference>
<dbReference type="PANTHER" id="PTHR33744">
    <property type="entry name" value="CARBOHYDRATE DIACID REGULATOR"/>
    <property type="match status" value="1"/>
</dbReference>